<accession>A0AAY4D4M5</accession>
<evidence type="ECO:0000313" key="3">
    <source>
        <dbReference type="Proteomes" id="UP000694580"/>
    </source>
</evidence>
<organism evidence="2 3">
    <name type="scientific">Denticeps clupeoides</name>
    <name type="common">denticle herring</name>
    <dbReference type="NCBI Taxonomy" id="299321"/>
    <lineage>
        <taxon>Eukaryota</taxon>
        <taxon>Metazoa</taxon>
        <taxon>Chordata</taxon>
        <taxon>Craniata</taxon>
        <taxon>Vertebrata</taxon>
        <taxon>Euteleostomi</taxon>
        <taxon>Actinopterygii</taxon>
        <taxon>Neopterygii</taxon>
        <taxon>Teleostei</taxon>
        <taxon>Clupei</taxon>
        <taxon>Clupeiformes</taxon>
        <taxon>Denticipitoidei</taxon>
        <taxon>Denticipitidae</taxon>
        <taxon>Denticeps</taxon>
    </lineage>
</organism>
<proteinExistence type="predicted"/>
<dbReference type="GeneTree" id="ENSGT01120000278164"/>
<reference evidence="1 3" key="1">
    <citation type="submission" date="2020-06" db="EMBL/GenBank/DDBJ databases">
        <authorList>
            <consortium name="Wellcome Sanger Institute Data Sharing"/>
        </authorList>
    </citation>
    <scope>NUCLEOTIDE SEQUENCE [LARGE SCALE GENOMIC DNA]</scope>
</reference>
<keyword evidence="3" id="KW-1185">Reference proteome</keyword>
<protein>
    <submittedName>
        <fullName evidence="2">Uncharacterized protein</fullName>
    </submittedName>
</protein>
<evidence type="ECO:0000313" key="2">
    <source>
        <dbReference type="Ensembl" id="ENSDCDP00010040074.1"/>
    </source>
</evidence>
<dbReference type="Ensembl" id="ENSDCDT00010015167.1">
    <property type="protein sequence ID" value="ENSDCDP00010014390.1"/>
    <property type="gene ID" value="ENSDCDG00010006596.1"/>
</dbReference>
<dbReference type="Ensembl" id="ENSDCDT00010049896.1">
    <property type="protein sequence ID" value="ENSDCDP00010040074.1"/>
    <property type="gene ID" value="ENSDCDG00010025632.1"/>
</dbReference>
<evidence type="ECO:0000313" key="1">
    <source>
        <dbReference type="Ensembl" id="ENSDCDP00010014390.1"/>
    </source>
</evidence>
<dbReference type="AlphaFoldDB" id="A0AAY4D4M5"/>
<dbReference type="Proteomes" id="UP000694580">
    <property type="component" value="Chromosome 7"/>
</dbReference>
<sequence length="94" mass="10411">MVTQSAFKVLNAGHSPITLKRNTKLADVYPCVAVEDLDGDIKQSLGVTAKLHNQTLRADPSFSISNDLQRMGLKDLDIDSCEVTLDWKIKLLQL</sequence>
<reference evidence="2" key="2">
    <citation type="submission" date="2025-05" db="UniProtKB">
        <authorList>
            <consortium name="Ensembl"/>
        </authorList>
    </citation>
    <scope>IDENTIFICATION</scope>
</reference>
<name>A0AAY4D4M5_9TELE</name>